<feature type="region of interest" description="Disordered" evidence="11">
    <location>
        <begin position="209"/>
        <end position="249"/>
    </location>
</feature>
<feature type="region of interest" description="Disordered" evidence="11">
    <location>
        <begin position="1065"/>
        <end position="1118"/>
    </location>
</feature>
<feature type="compositionally biased region" description="Low complexity" evidence="11">
    <location>
        <begin position="1012"/>
        <end position="1028"/>
    </location>
</feature>
<feature type="region of interest" description="Disordered" evidence="11">
    <location>
        <begin position="1"/>
        <end position="54"/>
    </location>
</feature>
<dbReference type="PROSITE" id="PS50157">
    <property type="entry name" value="ZINC_FINGER_C2H2_2"/>
    <property type="match status" value="5"/>
</dbReference>
<feature type="compositionally biased region" description="Low complexity" evidence="11">
    <location>
        <begin position="559"/>
        <end position="572"/>
    </location>
</feature>
<evidence type="ECO:0000256" key="4">
    <source>
        <dbReference type="ARBA" id="ARBA00022737"/>
    </source>
</evidence>
<keyword evidence="8" id="KW-0238">DNA-binding</keyword>
<protein>
    <submittedName>
        <fullName evidence="13">Zinc-finger double domain containing protein 1</fullName>
    </submittedName>
</protein>
<feature type="domain" description="C2H2-type" evidence="12">
    <location>
        <begin position="70"/>
        <end position="102"/>
    </location>
</feature>
<feature type="region of interest" description="Disordered" evidence="11">
    <location>
        <begin position="356"/>
        <end position="482"/>
    </location>
</feature>
<evidence type="ECO:0000256" key="10">
    <source>
        <dbReference type="ARBA" id="ARBA00023242"/>
    </source>
</evidence>
<feature type="compositionally biased region" description="Polar residues" evidence="11">
    <location>
        <begin position="392"/>
        <end position="402"/>
    </location>
</feature>
<comment type="caution">
    <text evidence="13">The sequence shown here is derived from an EMBL/GenBank/DDBJ whole genome shotgun (WGS) entry which is preliminary data.</text>
</comment>
<reference evidence="13 14" key="1">
    <citation type="journal article" date="2015" name="Parasit. Vectors">
        <title>Draft genome of the scabies mite.</title>
        <authorList>
            <person name="Rider S.D.Jr."/>
            <person name="Morgan M.S."/>
            <person name="Arlian L.G."/>
        </authorList>
    </citation>
    <scope>NUCLEOTIDE SEQUENCE [LARGE SCALE GENOMIC DNA]</scope>
    <source>
        <strain evidence="13">Arlian Lab</strain>
    </source>
</reference>
<dbReference type="InterPro" id="IPR056436">
    <property type="entry name" value="Znf-C2H2_ZIC1-5/GLI1-3-like"/>
</dbReference>
<keyword evidence="10" id="KW-0539">Nucleus</keyword>
<dbReference type="InterPro" id="IPR036236">
    <property type="entry name" value="Znf_C2H2_sf"/>
</dbReference>
<feature type="compositionally biased region" description="Basic and acidic residues" evidence="11">
    <location>
        <begin position="997"/>
        <end position="1010"/>
    </location>
</feature>
<feature type="compositionally biased region" description="Polar residues" evidence="11">
    <location>
        <begin position="1084"/>
        <end position="1098"/>
    </location>
</feature>
<feature type="compositionally biased region" description="Low complexity" evidence="11">
    <location>
        <begin position="236"/>
        <end position="249"/>
    </location>
</feature>
<evidence type="ECO:0000259" key="12">
    <source>
        <dbReference type="PROSITE" id="PS50157"/>
    </source>
</evidence>
<dbReference type="InterPro" id="IPR043359">
    <property type="entry name" value="GLI-like"/>
</dbReference>
<feature type="compositionally biased region" description="Polar residues" evidence="11">
    <location>
        <begin position="316"/>
        <end position="326"/>
    </location>
</feature>
<evidence type="ECO:0000256" key="8">
    <source>
        <dbReference type="ARBA" id="ARBA00023125"/>
    </source>
</evidence>
<feature type="compositionally biased region" description="Gly residues" evidence="11">
    <location>
        <begin position="371"/>
        <end position="380"/>
    </location>
</feature>
<evidence type="ECO:0000256" key="9">
    <source>
        <dbReference type="ARBA" id="ARBA00023163"/>
    </source>
</evidence>
<feature type="compositionally biased region" description="Low complexity" evidence="11">
    <location>
        <begin position="980"/>
        <end position="996"/>
    </location>
</feature>
<dbReference type="GO" id="GO:0005634">
    <property type="term" value="C:nucleus"/>
    <property type="evidence" value="ECO:0007669"/>
    <property type="project" value="UniProtKB-SubCell"/>
</dbReference>
<feature type="region of interest" description="Disordered" evidence="11">
    <location>
        <begin position="978"/>
        <end position="1053"/>
    </location>
</feature>
<dbReference type="Proteomes" id="UP000616769">
    <property type="component" value="Unassembled WGS sequence"/>
</dbReference>
<feature type="domain" description="C2H2-type" evidence="12">
    <location>
        <begin position="136"/>
        <end position="165"/>
    </location>
</feature>
<dbReference type="Gene3D" id="3.30.160.60">
    <property type="entry name" value="Classic Zinc Finger"/>
    <property type="match status" value="5"/>
</dbReference>
<feature type="compositionally biased region" description="Low complexity" evidence="11">
    <location>
        <begin position="955"/>
        <end position="966"/>
    </location>
</feature>
<dbReference type="PANTHER" id="PTHR45718">
    <property type="entry name" value="TRANSCRIPTIONAL ACTIVATOR CUBITUS INTERRUPTUS"/>
    <property type="match status" value="1"/>
</dbReference>
<keyword evidence="6" id="KW-0862">Zinc</keyword>
<name>A0A131ZVU7_SARSC</name>
<feature type="compositionally biased region" description="Polar residues" evidence="11">
    <location>
        <begin position="882"/>
        <end position="901"/>
    </location>
</feature>
<feature type="compositionally biased region" description="Low complexity" evidence="11">
    <location>
        <begin position="626"/>
        <end position="636"/>
    </location>
</feature>
<feature type="domain" description="C2H2-type" evidence="12">
    <location>
        <begin position="108"/>
        <end position="135"/>
    </location>
</feature>
<feature type="region of interest" description="Disordered" evidence="11">
    <location>
        <begin position="559"/>
        <end position="601"/>
    </location>
</feature>
<keyword evidence="5 13" id="KW-0863">Zinc-finger</keyword>
<dbReference type="GO" id="GO:0008270">
    <property type="term" value="F:zinc ion binding"/>
    <property type="evidence" value="ECO:0007669"/>
    <property type="project" value="UniProtKB-KW"/>
</dbReference>
<feature type="region of interest" description="Disordered" evidence="11">
    <location>
        <begin position="953"/>
        <end position="972"/>
    </location>
</feature>
<evidence type="ECO:0000256" key="1">
    <source>
        <dbReference type="ARBA" id="ARBA00004123"/>
    </source>
</evidence>
<feature type="domain" description="C2H2-type" evidence="12">
    <location>
        <begin position="197"/>
        <end position="227"/>
    </location>
</feature>
<dbReference type="AlphaFoldDB" id="A0A131ZVU7"/>
<sequence length="1158" mass="129044">MNNDLHHSQSKTLNGHHNPFQNNHIGRLSEINTTKTSSLTHPSKKSPNNQSLSMVDVPDDNLEPGDFIETNCHWFGCDKEFSTQEELVKHITADHIHMNKKSFICRWKECSREEKPFKAQYMLVVHMRRHTGEKPHKCTFEGCSKAYSRLENLKTHLRSHTGEKPYVCEFPTCQKAFSNASDRAKHQNRTHSNEKPYACRVPGCTKKYTDPSSLRKHVKTVHGPEVYANKKHKGLNLDQNNGDDSNNNNNGGGSGKICANKFTICAEINDDGSRSSNGGNGSGGGINGSSSSGIQSNGDGFLNSLGSVRILSGMTNGSGSPYKSSPSNGNTYSPSSQSSSNASDMMESQNFNYANDQQLINPDNGKNNDSGNGGGVGGGNVHNAKVHFESPISDNSVTTTVRKGNGCPQNDRWMADSNIYENPDDYLDHDPHNQHHHQRRRRQHQIQQSQLPNLPDRHLQQRSHPRLRQQHHHQHSSTILPPENLYVGFDEIEEIDRDNDDDGSGDIGLVSMVGVGDRGADEVLATGHPRVIRSKNVFKNNLKAIKSGLKTAANWIPNIFNNTNTNSNGKNVNRSRNEEDEYSFELSSKKSSSSETKLSRNDSIGSFNSSSFYSSGIGSDYSTSQYTTGSYSTQNSNPPPTQYGRFNNGPIAETLSMASSNNGPRSLTKCDSYDPVSIDSVSQRSFASSGCSVKINPRQENQMIDDTPDHLKQNDNLVIQPRLLAMSNDRHFATVMTPRPPMLPTNDICSFPPMNVDGRCSVNTVRPNLINQITMEMRRSNSTVPMSPNDGTMTIETQNLLSPNGVLAPADNDDVREINDSMSNLILPDDMVQYLSENDETKDTMISNEITNTVSNETTAAAAVMVPSPNASIPMISPTSTVTSPMISSPNAQPSTMINDQSIQSVPPPVSPSKIVSSMIIPQSNQPQTVTSAVRIKIEDNNDLMAQEITPKWTQLSQTSSQSQPQQPQPISPQMMTVHDQQLVQQQSQPQIPNQIDDQRRIGSDNKNKNDQLLIHQQQQSQTSQLHHCPTNFYPTTNGQHQQQAQQSMATPNSNVYCQQPLQQQPQFQSNQNHHLQNSQQPQTHPYHSHQSYQNLQHRPNHSNHLHHQNHWNKTNNNSNNNFLVVEKIFFLLRMICFDNKQSTNWLELTLLFLFLLK</sequence>
<dbReference type="FunFam" id="3.30.160.60:FF:000068">
    <property type="entry name" value="GLI family zinc finger 3"/>
    <property type="match status" value="1"/>
</dbReference>
<keyword evidence="4" id="KW-0677">Repeat</keyword>
<dbReference type="SMART" id="SM00355">
    <property type="entry name" value="ZnF_C2H2"/>
    <property type="match status" value="5"/>
</dbReference>
<organism evidence="13 14">
    <name type="scientific">Sarcoptes scabiei</name>
    <name type="common">Itch mite</name>
    <name type="synonym">Acarus scabiei</name>
    <dbReference type="NCBI Taxonomy" id="52283"/>
    <lineage>
        <taxon>Eukaryota</taxon>
        <taxon>Metazoa</taxon>
        <taxon>Ecdysozoa</taxon>
        <taxon>Arthropoda</taxon>
        <taxon>Chelicerata</taxon>
        <taxon>Arachnida</taxon>
        <taxon>Acari</taxon>
        <taxon>Acariformes</taxon>
        <taxon>Sarcoptiformes</taxon>
        <taxon>Astigmata</taxon>
        <taxon>Psoroptidia</taxon>
        <taxon>Sarcoptoidea</taxon>
        <taxon>Sarcoptidae</taxon>
        <taxon>Sarcoptinae</taxon>
        <taxon>Sarcoptes</taxon>
    </lineage>
</organism>
<dbReference type="FunFam" id="3.30.160.60:FF:000048">
    <property type="entry name" value="GLI family zinc finger 3"/>
    <property type="match status" value="1"/>
</dbReference>
<feature type="region of interest" description="Disordered" evidence="11">
    <location>
        <begin position="273"/>
        <end position="300"/>
    </location>
</feature>
<dbReference type="InterPro" id="IPR013087">
    <property type="entry name" value="Znf_C2H2_type"/>
</dbReference>
<feature type="domain" description="C2H2-type" evidence="12">
    <location>
        <begin position="166"/>
        <end position="196"/>
    </location>
</feature>
<proteinExistence type="inferred from homology"/>
<feature type="compositionally biased region" description="Low complexity" evidence="11">
    <location>
        <begin position="288"/>
        <end position="300"/>
    </location>
</feature>
<evidence type="ECO:0000256" key="11">
    <source>
        <dbReference type="SAM" id="MobiDB-lite"/>
    </source>
</evidence>
<feature type="compositionally biased region" description="Low complexity" evidence="11">
    <location>
        <begin position="584"/>
        <end position="601"/>
    </location>
</feature>
<feature type="compositionally biased region" description="Basic residues" evidence="11">
    <location>
        <begin position="460"/>
        <end position="475"/>
    </location>
</feature>
<dbReference type="Pfam" id="PF00096">
    <property type="entry name" value="zf-C2H2"/>
    <property type="match status" value="2"/>
</dbReference>
<dbReference type="OrthoDB" id="3214149at2759"/>
<accession>A0A131ZVU7</accession>
<dbReference type="PROSITE" id="PS00028">
    <property type="entry name" value="ZINC_FINGER_C2H2_1"/>
    <property type="match status" value="4"/>
</dbReference>
<dbReference type="FunFam" id="3.30.160.60:FF:000031">
    <property type="entry name" value="GLI family zinc finger 3"/>
    <property type="match status" value="1"/>
</dbReference>
<dbReference type="GO" id="GO:0140297">
    <property type="term" value="F:DNA-binding transcription factor binding"/>
    <property type="evidence" value="ECO:0007669"/>
    <property type="project" value="UniProtKB-ARBA"/>
</dbReference>
<dbReference type="GO" id="GO:0000122">
    <property type="term" value="P:negative regulation of transcription by RNA polymerase II"/>
    <property type="evidence" value="ECO:0007669"/>
    <property type="project" value="UniProtKB-ARBA"/>
</dbReference>
<evidence type="ECO:0000313" key="14">
    <source>
        <dbReference type="Proteomes" id="UP000616769"/>
    </source>
</evidence>
<dbReference type="GO" id="GO:0000981">
    <property type="term" value="F:DNA-binding transcription factor activity, RNA polymerase II-specific"/>
    <property type="evidence" value="ECO:0007669"/>
    <property type="project" value="TreeGrafter"/>
</dbReference>
<feature type="region of interest" description="Disordered" evidence="11">
    <location>
        <begin position="316"/>
        <end position="344"/>
    </location>
</feature>
<dbReference type="VEuPathDB" id="VectorBase:SSCA007080"/>
<gene>
    <name evidence="13" type="ORF">QR98_0008180</name>
</gene>
<evidence type="ECO:0000313" key="13">
    <source>
        <dbReference type="EMBL" id="KPM02405.1"/>
    </source>
</evidence>
<evidence type="ECO:0000256" key="3">
    <source>
        <dbReference type="ARBA" id="ARBA00022723"/>
    </source>
</evidence>
<keyword evidence="7" id="KW-0805">Transcription regulation</keyword>
<feature type="compositionally biased region" description="Low complexity" evidence="11">
    <location>
        <begin position="361"/>
        <end position="370"/>
    </location>
</feature>
<feature type="compositionally biased region" description="Low complexity" evidence="11">
    <location>
        <begin position="1065"/>
        <end position="1083"/>
    </location>
</feature>
<feature type="compositionally biased region" description="Gly residues" evidence="11">
    <location>
        <begin position="278"/>
        <end position="287"/>
    </location>
</feature>
<feature type="compositionally biased region" description="Basic residues" evidence="11">
    <location>
        <begin position="434"/>
        <end position="444"/>
    </location>
</feature>
<dbReference type="Pfam" id="PF23561">
    <property type="entry name" value="zf-C2H2_15"/>
    <property type="match status" value="1"/>
</dbReference>
<dbReference type="EMBL" id="JXLN01001785">
    <property type="protein sequence ID" value="KPM02405.1"/>
    <property type="molecule type" value="Genomic_DNA"/>
</dbReference>
<comment type="similarity">
    <text evidence="2">Belongs to the GLI C2H2-type zinc-finger protein family.</text>
</comment>
<evidence type="ECO:0000256" key="6">
    <source>
        <dbReference type="ARBA" id="ARBA00022833"/>
    </source>
</evidence>
<feature type="compositionally biased region" description="Polar residues" evidence="11">
    <location>
        <begin position="10"/>
        <end position="53"/>
    </location>
</feature>
<dbReference type="PANTHER" id="PTHR45718:SF4">
    <property type="entry name" value="TRANSCRIPTIONAL ACTIVATOR CUBITUS INTERRUPTUS"/>
    <property type="match status" value="1"/>
</dbReference>
<dbReference type="GO" id="GO:0000978">
    <property type="term" value="F:RNA polymerase II cis-regulatory region sequence-specific DNA binding"/>
    <property type="evidence" value="ECO:0007669"/>
    <property type="project" value="TreeGrafter"/>
</dbReference>
<feature type="compositionally biased region" description="Low complexity" evidence="11">
    <location>
        <begin position="327"/>
        <end position="343"/>
    </location>
</feature>
<dbReference type="FunFam" id="3.30.160.60:FF:000036">
    <property type="entry name" value="GLI family zinc finger 3"/>
    <property type="match status" value="1"/>
</dbReference>
<dbReference type="SUPFAM" id="SSF57667">
    <property type="entry name" value="beta-beta-alpha zinc fingers"/>
    <property type="match status" value="3"/>
</dbReference>
<feature type="region of interest" description="Disordered" evidence="11">
    <location>
        <begin position="626"/>
        <end position="649"/>
    </location>
</feature>
<keyword evidence="9" id="KW-0804">Transcription</keyword>
<evidence type="ECO:0000256" key="7">
    <source>
        <dbReference type="ARBA" id="ARBA00023015"/>
    </source>
</evidence>
<evidence type="ECO:0000256" key="2">
    <source>
        <dbReference type="ARBA" id="ARBA00010831"/>
    </source>
</evidence>
<feature type="region of interest" description="Disordered" evidence="11">
    <location>
        <begin position="882"/>
        <end position="911"/>
    </location>
</feature>
<dbReference type="FunFam" id="3.30.160.60:FF:000019">
    <property type="entry name" value="GLI family zinc finger 3"/>
    <property type="match status" value="1"/>
</dbReference>
<evidence type="ECO:0000256" key="5">
    <source>
        <dbReference type="ARBA" id="ARBA00022771"/>
    </source>
</evidence>
<feature type="compositionally biased region" description="Basic residues" evidence="11">
    <location>
        <begin position="1099"/>
        <end position="1111"/>
    </location>
</feature>
<keyword evidence="3" id="KW-0479">Metal-binding</keyword>
<comment type="subcellular location">
    <subcellularLocation>
        <location evidence="1">Nucleus</location>
    </subcellularLocation>
</comment>